<dbReference type="KEGG" id="vg:55611915"/>
<keyword evidence="2" id="KW-1185">Reference proteome</keyword>
<reference evidence="1" key="1">
    <citation type="submission" date="2018-09" db="EMBL/GenBank/DDBJ databases">
        <authorList>
            <person name="Bryant B."/>
            <person name="Burch A."/>
            <person name="Dorissaint R."/>
            <person name="Douthitt C."/>
            <person name="Garofalo J."/>
            <person name="Kuiack J."/>
            <person name="Marcillon S."/>
            <person name="Moreno J."/>
            <person name="Norus J."/>
            <person name="Parks M."/>
            <person name="Peroza J."/>
            <person name="Wilse K."/>
            <person name="Wiersma-Koch H."/>
            <person name="D'Elia T."/>
            <person name="Garlena R.A."/>
            <person name="Russell D.A."/>
            <person name="Pope W.H."/>
            <person name="Jacobs-Sera D."/>
            <person name="Hatfull G.F."/>
        </authorList>
    </citation>
    <scope>NUCLEOTIDE SEQUENCE [LARGE SCALE GENOMIC DNA]</scope>
</reference>
<name>A0A3G2KGB5_9CAUD</name>
<gene>
    <name evidence="1" type="primary">55</name>
    <name evidence="1" type="ORF">SEA_FOWLMOUTH_55</name>
</gene>
<evidence type="ECO:0000313" key="1">
    <source>
        <dbReference type="EMBL" id="AYN58005.1"/>
    </source>
</evidence>
<dbReference type="EMBL" id="MH834613">
    <property type="protein sequence ID" value="AYN58005.1"/>
    <property type="molecule type" value="Genomic_DNA"/>
</dbReference>
<evidence type="ECO:0000313" key="2">
    <source>
        <dbReference type="Proteomes" id="UP000278789"/>
    </source>
</evidence>
<proteinExistence type="predicted"/>
<dbReference type="RefSeq" id="YP_009841723.1">
    <property type="nucleotide sequence ID" value="NC_048734.1"/>
</dbReference>
<dbReference type="Proteomes" id="UP000278789">
    <property type="component" value="Segment"/>
</dbReference>
<accession>A0A3G2KGB5</accession>
<organism evidence="1 2">
    <name type="scientific">Mycobacterium phage Fowlmouth</name>
    <dbReference type="NCBI Taxonomy" id="2419978"/>
    <lineage>
        <taxon>Viruses</taxon>
        <taxon>Duplodnaviria</taxon>
        <taxon>Heunggongvirae</taxon>
        <taxon>Uroviricota</taxon>
        <taxon>Caudoviricetes</taxon>
        <taxon>Fowlmouthvirus</taxon>
        <taxon>Fowlmouthvirus fowlmouth</taxon>
    </lineage>
</organism>
<sequence>MRPGAYSAPGLGGAVNGQIKSILRRWKKQAESNRKWYEAGKRVN</sequence>
<protein>
    <submittedName>
        <fullName evidence="1">Uncharacterized protein</fullName>
    </submittedName>
</protein>
<dbReference type="GeneID" id="55611915"/>